<comment type="pathway">
    <text evidence="1">Lipid metabolism.</text>
</comment>
<evidence type="ECO:0000256" key="7">
    <source>
        <dbReference type="RuleBase" id="RU003557"/>
    </source>
</evidence>
<dbReference type="PROSITE" id="PS00098">
    <property type="entry name" value="THIOLASE_1"/>
    <property type="match status" value="1"/>
</dbReference>
<organism evidence="10 11">
    <name type="scientific">Marinobacterium mangrovicola</name>
    <dbReference type="NCBI Taxonomy" id="1476959"/>
    <lineage>
        <taxon>Bacteria</taxon>
        <taxon>Pseudomonadati</taxon>
        <taxon>Pseudomonadota</taxon>
        <taxon>Gammaproteobacteria</taxon>
        <taxon>Oceanospirillales</taxon>
        <taxon>Oceanospirillaceae</taxon>
        <taxon>Marinobacterium</taxon>
    </lineage>
</organism>
<keyword evidence="3 7" id="KW-0808">Transferase</keyword>
<dbReference type="OrthoDB" id="9764638at2"/>
<protein>
    <recommendedName>
        <fullName evidence="5">acetyl-CoA C-acyltransferase</fullName>
        <ecNumber evidence="5">2.3.1.16</ecNumber>
    </recommendedName>
</protein>
<gene>
    <name evidence="10" type="ORF">CLV83_3730</name>
</gene>
<dbReference type="AlphaFoldDB" id="A0A4R1GJ19"/>
<evidence type="ECO:0000256" key="5">
    <source>
        <dbReference type="ARBA" id="ARBA00024073"/>
    </source>
</evidence>
<dbReference type="InterPro" id="IPR020616">
    <property type="entry name" value="Thiolase_N"/>
</dbReference>
<dbReference type="InterPro" id="IPR020610">
    <property type="entry name" value="Thiolase_AS"/>
</dbReference>
<evidence type="ECO:0000256" key="6">
    <source>
        <dbReference type="PIRSR" id="PIRSR000429-1"/>
    </source>
</evidence>
<dbReference type="Proteomes" id="UP000294546">
    <property type="component" value="Unassembled WGS sequence"/>
</dbReference>
<dbReference type="EC" id="2.3.1.16" evidence="5"/>
<dbReference type="GO" id="GO:0005737">
    <property type="term" value="C:cytoplasm"/>
    <property type="evidence" value="ECO:0007669"/>
    <property type="project" value="UniProtKB-ARBA"/>
</dbReference>
<dbReference type="PIRSF" id="PIRSF000429">
    <property type="entry name" value="Ac-CoA_Ac_transf"/>
    <property type="match status" value="1"/>
</dbReference>
<evidence type="ECO:0000256" key="3">
    <source>
        <dbReference type="ARBA" id="ARBA00022679"/>
    </source>
</evidence>
<dbReference type="InterPro" id="IPR020617">
    <property type="entry name" value="Thiolase_C"/>
</dbReference>
<dbReference type="RefSeq" id="WP_132295996.1">
    <property type="nucleotide sequence ID" value="NZ_SMFU01000011.1"/>
</dbReference>
<dbReference type="InterPro" id="IPR050215">
    <property type="entry name" value="Thiolase-like_sf_Thiolase"/>
</dbReference>
<dbReference type="Pfam" id="PF02803">
    <property type="entry name" value="Thiolase_C"/>
    <property type="match status" value="1"/>
</dbReference>
<evidence type="ECO:0000256" key="4">
    <source>
        <dbReference type="ARBA" id="ARBA00023315"/>
    </source>
</evidence>
<dbReference type="NCBIfam" id="TIGR01930">
    <property type="entry name" value="AcCoA-C-Actrans"/>
    <property type="match status" value="1"/>
</dbReference>
<keyword evidence="11" id="KW-1185">Reference proteome</keyword>
<dbReference type="InterPro" id="IPR020615">
    <property type="entry name" value="Thiolase_acyl_enz_int_AS"/>
</dbReference>
<name>A0A4R1GJ19_9GAMM</name>
<dbReference type="InterPro" id="IPR020613">
    <property type="entry name" value="Thiolase_CS"/>
</dbReference>
<feature type="active site" description="Acyl-thioester intermediate" evidence="6">
    <location>
        <position position="97"/>
    </location>
</feature>
<reference evidence="10 11" key="1">
    <citation type="submission" date="2019-03" db="EMBL/GenBank/DDBJ databases">
        <title>Genomic Encyclopedia of Archaeal and Bacterial Type Strains, Phase II (KMG-II): from individual species to whole genera.</title>
        <authorList>
            <person name="Goeker M."/>
        </authorList>
    </citation>
    <scope>NUCLEOTIDE SEQUENCE [LARGE SCALE GENOMIC DNA]</scope>
    <source>
        <strain evidence="10 11">DSM 27697</strain>
    </source>
</reference>
<dbReference type="PANTHER" id="PTHR43853:SF11">
    <property type="entry name" value="3-KETOACYL-COA THIOLASE FADA"/>
    <property type="match status" value="1"/>
</dbReference>
<evidence type="ECO:0000259" key="9">
    <source>
        <dbReference type="Pfam" id="PF02803"/>
    </source>
</evidence>
<proteinExistence type="inferred from homology"/>
<dbReference type="CDD" id="cd00751">
    <property type="entry name" value="thiolase"/>
    <property type="match status" value="1"/>
</dbReference>
<feature type="domain" description="Thiolase C-terminal" evidence="9">
    <location>
        <begin position="268"/>
        <end position="392"/>
    </location>
</feature>
<evidence type="ECO:0000313" key="10">
    <source>
        <dbReference type="EMBL" id="TCK04312.1"/>
    </source>
</evidence>
<dbReference type="InterPro" id="IPR016039">
    <property type="entry name" value="Thiolase-like"/>
</dbReference>
<dbReference type="NCBIfam" id="NF006510">
    <property type="entry name" value="PRK08947.1"/>
    <property type="match status" value="1"/>
</dbReference>
<dbReference type="PANTHER" id="PTHR43853">
    <property type="entry name" value="3-KETOACYL-COA THIOLASE, PEROXISOMAL"/>
    <property type="match status" value="1"/>
</dbReference>
<evidence type="ECO:0000259" key="8">
    <source>
        <dbReference type="Pfam" id="PF00108"/>
    </source>
</evidence>
<feature type="active site" description="Proton acceptor" evidence="6">
    <location>
        <position position="349"/>
    </location>
</feature>
<evidence type="ECO:0000256" key="2">
    <source>
        <dbReference type="ARBA" id="ARBA00010982"/>
    </source>
</evidence>
<sequence length="394" mass="41046">MSKDFKDTDVVIVDAARTAMGRSKGGVFRNVRADSLSARLVEGVLARNPSFDVERVEDLIWGCVNQTKEQGLNVAKGVATLAGLPAGIAAQTVNRLCGSSMAALHTAAVSIKAGMGDSFIVGGVEHIGHIPMLHGMELNPELSRTISTYSMNMGLTAEALGREYDISREMQDQFAYRSQHLAWEATEQGRFSKELIAVEGHDAKGNLIGVKQDEVIRSDVSLDGLAGLPSVFIPKVGTVTAGNASAIADGASMMLVMSGAAARAAGIDPMARILSMATVGCEAAIMGIGPVPATHKALERAGLTIDDIEVVELNEAFAAQGLAVVKALGLIDQVDEKVNLNGGAIALGHPFGCSGTRISATLLNAMEQKGASVGLATMCIGMGQGISTIFERLN</sequence>
<feature type="domain" description="Thiolase N-terminal" evidence="8">
    <location>
        <begin position="10"/>
        <end position="258"/>
    </location>
</feature>
<dbReference type="GO" id="GO:0003988">
    <property type="term" value="F:acetyl-CoA C-acyltransferase activity"/>
    <property type="evidence" value="ECO:0007669"/>
    <property type="project" value="UniProtKB-EC"/>
</dbReference>
<accession>A0A4R1GJ19</accession>
<dbReference type="InterPro" id="IPR002155">
    <property type="entry name" value="Thiolase"/>
</dbReference>
<feature type="active site" description="Proton acceptor" evidence="6">
    <location>
        <position position="379"/>
    </location>
</feature>
<dbReference type="EMBL" id="SMFU01000011">
    <property type="protein sequence ID" value="TCK04312.1"/>
    <property type="molecule type" value="Genomic_DNA"/>
</dbReference>
<dbReference type="FunFam" id="3.40.47.10:FF:000010">
    <property type="entry name" value="Acetyl-CoA acetyltransferase (Thiolase)"/>
    <property type="match status" value="1"/>
</dbReference>
<keyword evidence="4 7" id="KW-0012">Acyltransferase</keyword>
<dbReference type="GO" id="GO:0006635">
    <property type="term" value="P:fatty acid beta-oxidation"/>
    <property type="evidence" value="ECO:0007669"/>
    <property type="project" value="TreeGrafter"/>
</dbReference>
<dbReference type="Gene3D" id="3.40.47.10">
    <property type="match status" value="2"/>
</dbReference>
<comment type="caution">
    <text evidence="10">The sequence shown here is derived from an EMBL/GenBank/DDBJ whole genome shotgun (WGS) entry which is preliminary data.</text>
</comment>
<evidence type="ECO:0000256" key="1">
    <source>
        <dbReference type="ARBA" id="ARBA00005189"/>
    </source>
</evidence>
<evidence type="ECO:0000313" key="11">
    <source>
        <dbReference type="Proteomes" id="UP000294546"/>
    </source>
</evidence>
<comment type="similarity">
    <text evidence="2 7">Belongs to the thiolase-like superfamily. Thiolase family.</text>
</comment>
<dbReference type="SUPFAM" id="SSF53901">
    <property type="entry name" value="Thiolase-like"/>
    <property type="match status" value="2"/>
</dbReference>
<dbReference type="GO" id="GO:0010124">
    <property type="term" value="P:phenylacetate catabolic process"/>
    <property type="evidence" value="ECO:0007669"/>
    <property type="project" value="TreeGrafter"/>
</dbReference>
<dbReference type="PROSITE" id="PS00737">
    <property type="entry name" value="THIOLASE_2"/>
    <property type="match status" value="1"/>
</dbReference>
<dbReference type="PROSITE" id="PS00099">
    <property type="entry name" value="THIOLASE_3"/>
    <property type="match status" value="1"/>
</dbReference>
<dbReference type="Pfam" id="PF00108">
    <property type="entry name" value="Thiolase_N"/>
    <property type="match status" value="1"/>
</dbReference>